<dbReference type="HAMAP" id="MF_00688">
    <property type="entry name" value="Leu_Phe_trans"/>
    <property type="match status" value="1"/>
</dbReference>
<comment type="caution">
    <text evidence="16">The sequence shown here is derived from an EMBL/GenBank/DDBJ whole genome shotgun (WGS) entry which is preliminary data.</text>
</comment>
<dbReference type="EC" id="2.3.2.6" evidence="10 15"/>
<organism evidence="16 17">
    <name type="scientific">Paludibacterium paludis</name>
    <dbReference type="NCBI Taxonomy" id="1225769"/>
    <lineage>
        <taxon>Bacteria</taxon>
        <taxon>Pseudomonadati</taxon>
        <taxon>Pseudomonadota</taxon>
        <taxon>Betaproteobacteria</taxon>
        <taxon>Neisseriales</taxon>
        <taxon>Chromobacteriaceae</taxon>
        <taxon>Paludibacterium</taxon>
    </lineage>
</organism>
<evidence type="ECO:0000256" key="3">
    <source>
        <dbReference type="ARBA" id="ARBA00022679"/>
    </source>
</evidence>
<dbReference type="AlphaFoldDB" id="A0A918NYM8"/>
<evidence type="ECO:0000313" key="16">
    <source>
        <dbReference type="EMBL" id="GGY05874.1"/>
    </source>
</evidence>
<evidence type="ECO:0000256" key="8">
    <source>
        <dbReference type="ARBA" id="ARBA00054043"/>
    </source>
</evidence>
<dbReference type="NCBIfam" id="TIGR00667">
    <property type="entry name" value="aat"/>
    <property type="match status" value="1"/>
</dbReference>
<evidence type="ECO:0000256" key="10">
    <source>
        <dbReference type="ARBA" id="ARBA00066767"/>
    </source>
</evidence>
<evidence type="ECO:0000256" key="7">
    <source>
        <dbReference type="ARBA" id="ARBA00051538"/>
    </source>
</evidence>
<dbReference type="PANTHER" id="PTHR30098">
    <property type="entry name" value="LEUCYL/PHENYLALANYL-TRNA--PROTEIN TRANSFERASE"/>
    <property type="match status" value="1"/>
</dbReference>
<dbReference type="InterPro" id="IPR004616">
    <property type="entry name" value="Leu/Phe-tRNA_Trfase"/>
</dbReference>
<dbReference type="EMBL" id="BMYX01000002">
    <property type="protein sequence ID" value="GGY05874.1"/>
    <property type="molecule type" value="Genomic_DNA"/>
</dbReference>
<evidence type="ECO:0000256" key="9">
    <source>
        <dbReference type="ARBA" id="ARBA00061535"/>
    </source>
</evidence>
<comment type="catalytic activity">
    <reaction evidence="6 15">
        <text>N-terminal L-arginyl-[protein] + L-leucyl-tRNA(Leu) = N-terminal L-leucyl-L-arginyl-[protein] + tRNA(Leu) + H(+)</text>
        <dbReference type="Rhea" id="RHEA:50416"/>
        <dbReference type="Rhea" id="RHEA-COMP:9613"/>
        <dbReference type="Rhea" id="RHEA-COMP:9622"/>
        <dbReference type="Rhea" id="RHEA-COMP:12672"/>
        <dbReference type="Rhea" id="RHEA-COMP:12673"/>
        <dbReference type="ChEBI" id="CHEBI:15378"/>
        <dbReference type="ChEBI" id="CHEBI:64719"/>
        <dbReference type="ChEBI" id="CHEBI:78442"/>
        <dbReference type="ChEBI" id="CHEBI:78494"/>
        <dbReference type="ChEBI" id="CHEBI:133044"/>
        <dbReference type="EC" id="2.3.2.6"/>
    </reaction>
</comment>
<comment type="subcellular location">
    <subcellularLocation>
        <location evidence="1 15">Cytoplasm</location>
    </subcellularLocation>
</comment>
<dbReference type="FunFam" id="3.40.630.70:FF:000001">
    <property type="entry name" value="Leucyl/phenylalanyl-tRNA--protein transferase"/>
    <property type="match status" value="1"/>
</dbReference>
<dbReference type="InterPro" id="IPR042203">
    <property type="entry name" value="Leu/Phe-tRNA_Trfase_C"/>
</dbReference>
<dbReference type="SUPFAM" id="SSF55729">
    <property type="entry name" value="Acyl-CoA N-acyltransferases (Nat)"/>
    <property type="match status" value="1"/>
</dbReference>
<keyword evidence="17" id="KW-1185">Reference proteome</keyword>
<evidence type="ECO:0000256" key="5">
    <source>
        <dbReference type="ARBA" id="ARBA00050607"/>
    </source>
</evidence>
<dbReference type="RefSeq" id="WP_189530933.1">
    <property type="nucleotide sequence ID" value="NZ_BMYX01000002.1"/>
</dbReference>
<evidence type="ECO:0000313" key="17">
    <source>
        <dbReference type="Proteomes" id="UP000645257"/>
    </source>
</evidence>
<dbReference type="Proteomes" id="UP000645257">
    <property type="component" value="Unassembled WGS sequence"/>
</dbReference>
<evidence type="ECO:0000256" key="2">
    <source>
        <dbReference type="ARBA" id="ARBA00022490"/>
    </source>
</evidence>
<accession>A0A918NYM8</accession>
<evidence type="ECO:0000256" key="11">
    <source>
        <dbReference type="ARBA" id="ARBA00074372"/>
    </source>
</evidence>
<comment type="catalytic activity">
    <reaction evidence="5 15">
        <text>L-phenylalanyl-tRNA(Phe) + an N-terminal L-alpha-aminoacyl-[protein] = an N-terminal L-phenylalanyl-L-alpha-aminoacyl-[protein] + tRNA(Phe)</text>
        <dbReference type="Rhea" id="RHEA:43632"/>
        <dbReference type="Rhea" id="RHEA-COMP:9668"/>
        <dbReference type="Rhea" id="RHEA-COMP:9699"/>
        <dbReference type="Rhea" id="RHEA-COMP:10636"/>
        <dbReference type="Rhea" id="RHEA-COMP:10637"/>
        <dbReference type="ChEBI" id="CHEBI:78442"/>
        <dbReference type="ChEBI" id="CHEBI:78531"/>
        <dbReference type="ChEBI" id="CHEBI:78597"/>
        <dbReference type="ChEBI" id="CHEBI:83561"/>
        <dbReference type="EC" id="2.3.2.6"/>
    </reaction>
</comment>
<dbReference type="InterPro" id="IPR042221">
    <property type="entry name" value="Leu/Phe-tRNA_Trfase_N"/>
</dbReference>
<evidence type="ECO:0000256" key="4">
    <source>
        <dbReference type="ARBA" id="ARBA00023315"/>
    </source>
</evidence>
<dbReference type="FunFam" id="3.30.70.3550:FF:000001">
    <property type="entry name" value="Leucyl/phenylalanyl-tRNA--protein transferase"/>
    <property type="match status" value="1"/>
</dbReference>
<keyword evidence="2 15" id="KW-0963">Cytoplasm</keyword>
<dbReference type="PANTHER" id="PTHR30098:SF2">
    <property type="entry name" value="LEUCYL_PHENYLALANYL-TRNA--PROTEIN TRANSFERASE"/>
    <property type="match status" value="1"/>
</dbReference>
<gene>
    <name evidence="15 16" type="primary">aat</name>
    <name evidence="16" type="ORF">GCM10011289_05360</name>
</gene>
<dbReference type="GO" id="GO:0005737">
    <property type="term" value="C:cytoplasm"/>
    <property type="evidence" value="ECO:0007669"/>
    <property type="project" value="UniProtKB-SubCell"/>
</dbReference>
<proteinExistence type="inferred from homology"/>
<evidence type="ECO:0000256" key="6">
    <source>
        <dbReference type="ARBA" id="ARBA00050652"/>
    </source>
</evidence>
<evidence type="ECO:0000256" key="12">
    <source>
        <dbReference type="ARBA" id="ARBA00077136"/>
    </source>
</evidence>
<reference evidence="16" key="2">
    <citation type="submission" date="2020-09" db="EMBL/GenBank/DDBJ databases">
        <authorList>
            <person name="Sun Q."/>
            <person name="Kim S."/>
        </authorList>
    </citation>
    <scope>NUCLEOTIDE SEQUENCE</scope>
    <source>
        <strain evidence="16">KCTC 32182</strain>
    </source>
</reference>
<dbReference type="GO" id="GO:0030163">
    <property type="term" value="P:protein catabolic process"/>
    <property type="evidence" value="ECO:0007669"/>
    <property type="project" value="UniProtKB-UniRule"/>
</dbReference>
<name>A0A918NYM8_9NEIS</name>
<dbReference type="GO" id="GO:0008914">
    <property type="term" value="F:leucyl-tRNA--protein transferase activity"/>
    <property type="evidence" value="ECO:0007669"/>
    <property type="project" value="UniProtKB-UniRule"/>
</dbReference>
<dbReference type="Gene3D" id="3.30.70.3550">
    <property type="entry name" value="Leucyl/phenylalanyl-tRNA-protein transferase, N-terminal domain"/>
    <property type="match status" value="1"/>
</dbReference>
<dbReference type="Pfam" id="PF03588">
    <property type="entry name" value="Leu_Phe_trans"/>
    <property type="match status" value="1"/>
</dbReference>
<keyword evidence="3 15" id="KW-0808">Transferase</keyword>
<reference evidence="16" key="1">
    <citation type="journal article" date="2014" name="Int. J. Syst. Evol. Microbiol.">
        <title>Complete genome sequence of Corynebacterium casei LMG S-19264T (=DSM 44701T), isolated from a smear-ripened cheese.</title>
        <authorList>
            <consortium name="US DOE Joint Genome Institute (JGI-PGF)"/>
            <person name="Walter F."/>
            <person name="Albersmeier A."/>
            <person name="Kalinowski J."/>
            <person name="Ruckert C."/>
        </authorList>
    </citation>
    <scope>NUCLEOTIDE SEQUENCE</scope>
    <source>
        <strain evidence="16">KCTC 32182</strain>
    </source>
</reference>
<evidence type="ECO:0000256" key="14">
    <source>
        <dbReference type="ARBA" id="ARBA00083640"/>
    </source>
</evidence>
<sequence>MISWLGREPVFPAPETALSNPDGLLAAGGDLSVPRLLAAYSNGIFPWYSDEDPILWWSPSRRMVMFPERLRVTRSLAKTLRNKSYEVTMDRSFRDVIEGCAAPRDGAGGTWIVPEMVEAYCGLFEAGHAHSVEVRMDGELVGGLYGVALGRMFFGESMFSRERDASKIAFVHMVRHLQRHGFAMIDCQMHTPHLESLGANPVLRAPFLATLREQIRYPQADAMWTYHYTNDPS</sequence>
<dbReference type="InterPro" id="IPR016181">
    <property type="entry name" value="Acyl_CoA_acyltransferase"/>
</dbReference>
<dbReference type="Gene3D" id="3.40.630.70">
    <property type="entry name" value="Leucyl/phenylalanyl-tRNA-protein transferase, C-terminal domain"/>
    <property type="match status" value="1"/>
</dbReference>
<keyword evidence="4 15" id="KW-0012">Acyltransferase</keyword>
<comment type="function">
    <text evidence="8 15">Functions in the N-end rule pathway of protein degradation where it conjugates Leu, Phe and, less efficiently, Met from aminoacyl-tRNAs to the N-termini of proteins containing an N-terminal arginine or lysine.</text>
</comment>
<evidence type="ECO:0000256" key="1">
    <source>
        <dbReference type="ARBA" id="ARBA00004496"/>
    </source>
</evidence>
<protein>
    <recommendedName>
        <fullName evidence="11 15">Leucyl/phenylalanyl-tRNA--protein transferase</fullName>
        <ecNumber evidence="10 15">2.3.2.6</ecNumber>
    </recommendedName>
    <alternativeName>
        <fullName evidence="12 15">L/F-transferase</fullName>
    </alternativeName>
    <alternativeName>
        <fullName evidence="13 15">Leucyltransferase</fullName>
    </alternativeName>
    <alternativeName>
        <fullName evidence="14 15">Phenyalanyltransferase</fullName>
    </alternativeName>
</protein>
<evidence type="ECO:0000256" key="13">
    <source>
        <dbReference type="ARBA" id="ARBA00077165"/>
    </source>
</evidence>
<comment type="similarity">
    <text evidence="9 15">Belongs to the L/F-transferase family.</text>
</comment>
<evidence type="ECO:0000256" key="15">
    <source>
        <dbReference type="HAMAP-Rule" id="MF_00688"/>
    </source>
</evidence>
<comment type="catalytic activity">
    <reaction evidence="7 15">
        <text>N-terminal L-lysyl-[protein] + L-leucyl-tRNA(Leu) = N-terminal L-leucyl-L-lysyl-[protein] + tRNA(Leu) + H(+)</text>
        <dbReference type="Rhea" id="RHEA:12340"/>
        <dbReference type="Rhea" id="RHEA-COMP:9613"/>
        <dbReference type="Rhea" id="RHEA-COMP:9622"/>
        <dbReference type="Rhea" id="RHEA-COMP:12670"/>
        <dbReference type="Rhea" id="RHEA-COMP:12671"/>
        <dbReference type="ChEBI" id="CHEBI:15378"/>
        <dbReference type="ChEBI" id="CHEBI:65249"/>
        <dbReference type="ChEBI" id="CHEBI:78442"/>
        <dbReference type="ChEBI" id="CHEBI:78494"/>
        <dbReference type="ChEBI" id="CHEBI:133043"/>
        <dbReference type="EC" id="2.3.2.6"/>
    </reaction>
</comment>